<dbReference type="Pfam" id="PF00672">
    <property type="entry name" value="HAMP"/>
    <property type="match status" value="1"/>
</dbReference>
<keyword evidence="4" id="KW-0597">Phosphoprotein</keyword>
<evidence type="ECO:0000259" key="12">
    <source>
        <dbReference type="PROSITE" id="PS50109"/>
    </source>
</evidence>
<evidence type="ECO:0000256" key="9">
    <source>
        <dbReference type="ARBA" id="ARBA00023012"/>
    </source>
</evidence>
<accession>A0ABW9QQZ1</accession>
<keyword evidence="15" id="KW-1185">Reference proteome</keyword>
<evidence type="ECO:0000256" key="5">
    <source>
        <dbReference type="ARBA" id="ARBA00022679"/>
    </source>
</evidence>
<keyword evidence="5" id="KW-0808">Transferase</keyword>
<dbReference type="PANTHER" id="PTHR45436">
    <property type="entry name" value="SENSOR HISTIDINE KINASE YKOH"/>
    <property type="match status" value="1"/>
</dbReference>
<evidence type="ECO:0000256" key="10">
    <source>
        <dbReference type="ARBA" id="ARBA00023136"/>
    </source>
</evidence>
<feature type="transmembrane region" description="Helical" evidence="11">
    <location>
        <begin position="159"/>
        <end position="182"/>
    </location>
</feature>
<dbReference type="Gene3D" id="1.10.287.130">
    <property type="match status" value="1"/>
</dbReference>
<dbReference type="SMART" id="SM00304">
    <property type="entry name" value="HAMP"/>
    <property type="match status" value="1"/>
</dbReference>
<evidence type="ECO:0000256" key="8">
    <source>
        <dbReference type="ARBA" id="ARBA00022989"/>
    </source>
</evidence>
<dbReference type="PRINTS" id="PR00344">
    <property type="entry name" value="BCTRLSENSOR"/>
</dbReference>
<organism evidence="14 15">
    <name type="scientific">Acidiferrimicrobium australe</name>
    <dbReference type="NCBI Taxonomy" id="2664430"/>
    <lineage>
        <taxon>Bacteria</taxon>
        <taxon>Bacillati</taxon>
        <taxon>Actinomycetota</taxon>
        <taxon>Acidimicrobiia</taxon>
        <taxon>Acidimicrobiales</taxon>
        <taxon>Acidimicrobiaceae</taxon>
        <taxon>Acidiferrimicrobium</taxon>
    </lineage>
</organism>
<dbReference type="InterPro" id="IPR036097">
    <property type="entry name" value="HisK_dim/P_sf"/>
</dbReference>
<evidence type="ECO:0000256" key="3">
    <source>
        <dbReference type="ARBA" id="ARBA00012438"/>
    </source>
</evidence>
<protein>
    <recommendedName>
        <fullName evidence="3">histidine kinase</fullName>
        <ecNumber evidence="3">2.7.13.3</ecNumber>
    </recommendedName>
</protein>
<dbReference type="InterPro" id="IPR050428">
    <property type="entry name" value="TCS_sensor_his_kinase"/>
</dbReference>
<gene>
    <name evidence="14" type="ORF">GHK86_03665</name>
</gene>
<keyword evidence="7" id="KW-0418">Kinase</keyword>
<evidence type="ECO:0000256" key="11">
    <source>
        <dbReference type="SAM" id="Phobius"/>
    </source>
</evidence>
<feature type="domain" description="Histidine kinase" evidence="12">
    <location>
        <begin position="244"/>
        <end position="458"/>
    </location>
</feature>
<dbReference type="Pfam" id="PF00512">
    <property type="entry name" value="HisKA"/>
    <property type="match status" value="1"/>
</dbReference>
<feature type="domain" description="HAMP" evidence="13">
    <location>
        <begin position="183"/>
        <end position="236"/>
    </location>
</feature>
<dbReference type="InterPro" id="IPR005467">
    <property type="entry name" value="His_kinase_dom"/>
</dbReference>
<dbReference type="Gene3D" id="3.30.565.10">
    <property type="entry name" value="Histidine kinase-like ATPase, C-terminal domain"/>
    <property type="match status" value="1"/>
</dbReference>
<dbReference type="CDD" id="cd06225">
    <property type="entry name" value="HAMP"/>
    <property type="match status" value="1"/>
</dbReference>
<dbReference type="InterPro" id="IPR003594">
    <property type="entry name" value="HATPase_dom"/>
</dbReference>
<dbReference type="Pfam" id="PF02518">
    <property type="entry name" value="HATPase_c"/>
    <property type="match status" value="1"/>
</dbReference>
<evidence type="ECO:0000256" key="7">
    <source>
        <dbReference type="ARBA" id="ARBA00022777"/>
    </source>
</evidence>
<dbReference type="InterPro" id="IPR004358">
    <property type="entry name" value="Sig_transdc_His_kin-like_C"/>
</dbReference>
<comment type="subcellular location">
    <subcellularLocation>
        <location evidence="2">Cell membrane</location>
    </subcellularLocation>
</comment>
<evidence type="ECO:0000313" key="14">
    <source>
        <dbReference type="EMBL" id="MST31824.1"/>
    </source>
</evidence>
<evidence type="ECO:0000256" key="1">
    <source>
        <dbReference type="ARBA" id="ARBA00000085"/>
    </source>
</evidence>
<dbReference type="EMBL" id="WJHE01000149">
    <property type="protein sequence ID" value="MST31824.1"/>
    <property type="molecule type" value="Genomic_DNA"/>
</dbReference>
<name>A0ABW9QQZ1_9ACTN</name>
<keyword evidence="10 11" id="KW-0472">Membrane</keyword>
<dbReference type="CDD" id="cd00082">
    <property type="entry name" value="HisKA"/>
    <property type="match status" value="1"/>
</dbReference>
<dbReference type="SUPFAM" id="SSF47384">
    <property type="entry name" value="Homodimeric domain of signal transducing histidine kinase"/>
    <property type="match status" value="1"/>
</dbReference>
<dbReference type="PROSITE" id="PS50885">
    <property type="entry name" value="HAMP"/>
    <property type="match status" value="1"/>
</dbReference>
<sequence>MTRRLLASYLGLAVLILLVLEVPFGFIATRHELDSARSAASRDATEIAVGSTETMETGSRAALKALVQDYFARTGAELAVVGSNGRVLAEIDADRDDDVALQAQMVHAALAGRSQSRIVHDEGHPDAVAAVPIGPTARPLGAVLFTVPVGAFTDHVQDIWLALAGFAAAVLVLTTLVGLWLANSLARPLAELERAVARLGGGDLAARASADLKPAEMRTLAEAFNRMAERLEELVSAQSRFVADASHQLRSPLTALRLRLENLEAELDPVTGEAMAAVGREVQRLSRLVDGLLAISRADQAALDVEIVDVAGVIEERCDAWAALAAERRIALERSADRSLRSTTGLLVPGDLDQVLDNLLANALDAAPGDSTIEVRLEPAAKRGRLVVHVLDEGPGMSPADRVRAFDRFWQGPGSRGGHSGLGLAIVQQLVHRNGGEVALEEAPGGGLDAVVTLRAATDRTSATSRLRAPVA</sequence>
<dbReference type="InterPro" id="IPR003660">
    <property type="entry name" value="HAMP_dom"/>
</dbReference>
<dbReference type="Proteomes" id="UP000437736">
    <property type="component" value="Unassembled WGS sequence"/>
</dbReference>
<comment type="caution">
    <text evidence="14">The sequence shown here is derived from an EMBL/GenBank/DDBJ whole genome shotgun (WGS) entry which is preliminary data.</text>
</comment>
<evidence type="ECO:0000256" key="2">
    <source>
        <dbReference type="ARBA" id="ARBA00004236"/>
    </source>
</evidence>
<dbReference type="PROSITE" id="PS50109">
    <property type="entry name" value="HIS_KIN"/>
    <property type="match status" value="1"/>
</dbReference>
<keyword evidence="9" id="KW-0902">Two-component regulatory system</keyword>
<comment type="catalytic activity">
    <reaction evidence="1">
        <text>ATP + protein L-histidine = ADP + protein N-phospho-L-histidine.</text>
        <dbReference type="EC" id="2.7.13.3"/>
    </reaction>
</comment>
<proteinExistence type="predicted"/>
<dbReference type="SMART" id="SM00387">
    <property type="entry name" value="HATPase_c"/>
    <property type="match status" value="1"/>
</dbReference>
<dbReference type="Gene3D" id="6.10.340.10">
    <property type="match status" value="1"/>
</dbReference>
<keyword evidence="6 11" id="KW-0812">Transmembrane</keyword>
<dbReference type="SMART" id="SM00388">
    <property type="entry name" value="HisKA"/>
    <property type="match status" value="1"/>
</dbReference>
<dbReference type="SUPFAM" id="SSF55874">
    <property type="entry name" value="ATPase domain of HSP90 chaperone/DNA topoisomerase II/histidine kinase"/>
    <property type="match status" value="1"/>
</dbReference>
<dbReference type="PANTHER" id="PTHR45436:SF5">
    <property type="entry name" value="SENSOR HISTIDINE KINASE TRCS"/>
    <property type="match status" value="1"/>
</dbReference>
<dbReference type="InterPro" id="IPR003661">
    <property type="entry name" value="HisK_dim/P_dom"/>
</dbReference>
<evidence type="ECO:0000313" key="15">
    <source>
        <dbReference type="Proteomes" id="UP000437736"/>
    </source>
</evidence>
<evidence type="ECO:0000256" key="4">
    <source>
        <dbReference type="ARBA" id="ARBA00022553"/>
    </source>
</evidence>
<dbReference type="EC" id="2.7.13.3" evidence="3"/>
<evidence type="ECO:0000256" key="6">
    <source>
        <dbReference type="ARBA" id="ARBA00022692"/>
    </source>
</evidence>
<dbReference type="SUPFAM" id="SSF158472">
    <property type="entry name" value="HAMP domain-like"/>
    <property type="match status" value="1"/>
</dbReference>
<keyword evidence="8 11" id="KW-1133">Transmembrane helix</keyword>
<dbReference type="InterPro" id="IPR036890">
    <property type="entry name" value="HATPase_C_sf"/>
</dbReference>
<evidence type="ECO:0000259" key="13">
    <source>
        <dbReference type="PROSITE" id="PS50885"/>
    </source>
</evidence>
<reference evidence="14 15" key="1">
    <citation type="submission" date="2019-11" db="EMBL/GenBank/DDBJ databases">
        <title>Acidiferrimicrobium australis gen. nov., sp. nov., an acidophilic and obligately heterotrophic, member of the Actinobacteria that catalyses dissimilatory oxido- reduction of iron isolated from metal-rich acidic water in Chile.</title>
        <authorList>
            <person name="Gonzalez D."/>
            <person name="Huber K."/>
            <person name="Hedrich S."/>
            <person name="Rojas-Villalobos C."/>
            <person name="Quatrini R."/>
            <person name="Dinamarca M.A."/>
            <person name="Schwarz A."/>
            <person name="Canales C."/>
            <person name="Nancucheo I."/>
        </authorList>
    </citation>
    <scope>NUCLEOTIDE SEQUENCE [LARGE SCALE GENOMIC DNA]</scope>
    <source>
        <strain evidence="14 15">USS-CCA1</strain>
    </source>
</reference>